<gene>
    <name evidence="1" type="ORF">V5O48_016437</name>
</gene>
<organism evidence="1 2">
    <name type="scientific">Marasmius crinis-equi</name>
    <dbReference type="NCBI Taxonomy" id="585013"/>
    <lineage>
        <taxon>Eukaryota</taxon>
        <taxon>Fungi</taxon>
        <taxon>Dikarya</taxon>
        <taxon>Basidiomycota</taxon>
        <taxon>Agaricomycotina</taxon>
        <taxon>Agaricomycetes</taxon>
        <taxon>Agaricomycetidae</taxon>
        <taxon>Agaricales</taxon>
        <taxon>Marasmiineae</taxon>
        <taxon>Marasmiaceae</taxon>
        <taxon>Marasmius</taxon>
    </lineage>
</organism>
<dbReference type="EMBL" id="JBAHYK010002201">
    <property type="protein sequence ID" value="KAL0565587.1"/>
    <property type="molecule type" value="Genomic_DNA"/>
</dbReference>
<name>A0ABR3ERW1_9AGAR</name>
<keyword evidence="2" id="KW-1185">Reference proteome</keyword>
<reference evidence="1 2" key="1">
    <citation type="submission" date="2024-02" db="EMBL/GenBank/DDBJ databases">
        <title>A draft genome for the cacao thread blight pathogen Marasmius crinis-equi.</title>
        <authorList>
            <person name="Cohen S.P."/>
            <person name="Baruah I.K."/>
            <person name="Amoako-Attah I."/>
            <person name="Bukari Y."/>
            <person name="Meinhardt L.W."/>
            <person name="Bailey B.A."/>
        </authorList>
    </citation>
    <scope>NUCLEOTIDE SEQUENCE [LARGE SCALE GENOMIC DNA]</scope>
    <source>
        <strain evidence="1 2">GH-76</strain>
    </source>
</reference>
<accession>A0ABR3ERW1</accession>
<evidence type="ECO:0000313" key="1">
    <source>
        <dbReference type="EMBL" id="KAL0565587.1"/>
    </source>
</evidence>
<sequence length="137" mass="16149">MAADPIDLLLQGDYGAFGAWLDENGTTGQWTLTDIQQEIECELEGIEITRADIAYYRKTYRKAVKRCRRLKRSILLGRWKINRRRLQFRLSEAEAHRERQRGYLRSSCAQLPRGQQSLVELRQQYKALWETTANEML</sequence>
<evidence type="ECO:0000313" key="2">
    <source>
        <dbReference type="Proteomes" id="UP001465976"/>
    </source>
</evidence>
<comment type="caution">
    <text evidence="1">The sequence shown here is derived from an EMBL/GenBank/DDBJ whole genome shotgun (WGS) entry which is preliminary data.</text>
</comment>
<dbReference type="Proteomes" id="UP001465976">
    <property type="component" value="Unassembled WGS sequence"/>
</dbReference>
<proteinExistence type="predicted"/>
<protein>
    <submittedName>
        <fullName evidence="1">Uncharacterized protein</fullName>
    </submittedName>
</protein>